<evidence type="ECO:0000259" key="1">
    <source>
        <dbReference type="Pfam" id="PF11716"/>
    </source>
</evidence>
<dbReference type="GO" id="GO:0016853">
    <property type="term" value="F:isomerase activity"/>
    <property type="evidence" value="ECO:0007669"/>
    <property type="project" value="UniProtKB-KW"/>
</dbReference>
<proteinExistence type="predicted"/>
<protein>
    <submittedName>
        <fullName evidence="2">Maleylpyruvate isomerase family mycothiol-dependent enzyme</fullName>
    </submittedName>
</protein>
<dbReference type="InterPro" id="IPR024344">
    <property type="entry name" value="MDMPI_metal-binding"/>
</dbReference>
<keyword evidence="3" id="KW-1185">Reference proteome</keyword>
<comment type="caution">
    <text evidence="2">The sequence shown here is derived from an EMBL/GenBank/DDBJ whole genome shotgun (WGS) entry which is preliminary data.</text>
</comment>
<evidence type="ECO:0000313" key="2">
    <source>
        <dbReference type="EMBL" id="GAA1997054.1"/>
    </source>
</evidence>
<dbReference type="InterPro" id="IPR034660">
    <property type="entry name" value="DinB/YfiT-like"/>
</dbReference>
<sequence>MATAGTAAATRVTAAKWAAVRTALLDATGRFGRLVAAAPPAAMATKDWTVADTAAHVCGIASNYTAMVVADNAPRPLPEVTKHLLSTTVENIHTGLNPTLLRTFPERDPARLAVLLKEAVRQILALTADADPERLVTWLGGSKLPLAGLLAHLTNELMVHGRDIAERTRVPWSIPEEYAALFFELFLVEIIRNDVGVLLDEAGPPRPGRIAVEFRSAFTAPVTIVVRDGAVSVEDAAGRPDVRIRFRPVGLDLMLFHRLGRIRTLLAGAVRVRGPRPWLLLPFLRKVRLP</sequence>
<dbReference type="SUPFAM" id="SSF109854">
    <property type="entry name" value="DinB/YfiT-like putative metalloenzymes"/>
    <property type="match status" value="1"/>
</dbReference>
<organism evidence="2 3">
    <name type="scientific">Catenulispora subtropica</name>
    <dbReference type="NCBI Taxonomy" id="450798"/>
    <lineage>
        <taxon>Bacteria</taxon>
        <taxon>Bacillati</taxon>
        <taxon>Actinomycetota</taxon>
        <taxon>Actinomycetes</taxon>
        <taxon>Catenulisporales</taxon>
        <taxon>Catenulisporaceae</taxon>
        <taxon>Catenulispora</taxon>
    </lineage>
</organism>
<dbReference type="Gene3D" id="1.20.120.450">
    <property type="entry name" value="dinb family like domain"/>
    <property type="match status" value="1"/>
</dbReference>
<dbReference type="EMBL" id="BAAAQM010000059">
    <property type="protein sequence ID" value="GAA1997054.1"/>
    <property type="molecule type" value="Genomic_DNA"/>
</dbReference>
<dbReference type="RefSeq" id="WP_344661736.1">
    <property type="nucleotide sequence ID" value="NZ_BAAAQM010000059.1"/>
</dbReference>
<evidence type="ECO:0000313" key="3">
    <source>
        <dbReference type="Proteomes" id="UP001499854"/>
    </source>
</evidence>
<dbReference type="Pfam" id="PF11716">
    <property type="entry name" value="MDMPI_N"/>
    <property type="match status" value="1"/>
</dbReference>
<feature type="domain" description="Mycothiol-dependent maleylpyruvate isomerase metal-binding" evidence="1">
    <location>
        <begin position="26"/>
        <end position="165"/>
    </location>
</feature>
<reference evidence="2 3" key="1">
    <citation type="journal article" date="2019" name="Int. J. Syst. Evol. Microbiol.">
        <title>The Global Catalogue of Microorganisms (GCM) 10K type strain sequencing project: providing services to taxonomists for standard genome sequencing and annotation.</title>
        <authorList>
            <consortium name="The Broad Institute Genomics Platform"/>
            <consortium name="The Broad Institute Genome Sequencing Center for Infectious Disease"/>
            <person name="Wu L."/>
            <person name="Ma J."/>
        </authorList>
    </citation>
    <scope>NUCLEOTIDE SEQUENCE [LARGE SCALE GENOMIC DNA]</scope>
    <source>
        <strain evidence="2 3">JCM 16013</strain>
    </source>
</reference>
<keyword evidence="2" id="KW-0413">Isomerase</keyword>
<accession>A0ABN2T214</accession>
<gene>
    <name evidence="2" type="ORF">GCM10009838_72860</name>
</gene>
<name>A0ABN2T214_9ACTN</name>
<dbReference type="Proteomes" id="UP001499854">
    <property type="component" value="Unassembled WGS sequence"/>
</dbReference>